<sequence>MSKRLQAYFQTEDEAEHVRILLQAHRADQIEVGAVGDTPGRDVLLMPLSATVGSGSVGVAGSSGLSTGHPGEGAPGAFVGFHALDEPGRDRGGEDDRELRYVLSAHVDEAEYEKVAELVRRNSGHVLKLER</sequence>
<dbReference type="EMBL" id="WNZX01000020">
    <property type="protein sequence ID" value="MUG73005.1"/>
    <property type="molecule type" value="Genomic_DNA"/>
</dbReference>
<proteinExistence type="predicted"/>
<reference evidence="1 2" key="1">
    <citation type="submission" date="2019-11" db="EMBL/GenBank/DDBJ databases">
        <title>Draft genome sequences of five Paenibacillus species of dairy origin.</title>
        <authorList>
            <person name="Olajide A.M."/>
            <person name="Chen S."/>
            <person name="Lapointe G."/>
        </authorList>
    </citation>
    <scope>NUCLEOTIDE SEQUENCE [LARGE SCALE GENOMIC DNA]</scope>
    <source>
        <strain evidence="1 2">2CS3</strain>
    </source>
</reference>
<organism evidence="1 2">
    <name type="scientific">Paenibacillus validus</name>
    <dbReference type="NCBI Taxonomy" id="44253"/>
    <lineage>
        <taxon>Bacteria</taxon>
        <taxon>Bacillati</taxon>
        <taxon>Bacillota</taxon>
        <taxon>Bacilli</taxon>
        <taxon>Bacillales</taxon>
        <taxon>Paenibacillaceae</taxon>
        <taxon>Paenibacillus</taxon>
    </lineage>
</organism>
<dbReference type="Proteomes" id="UP000450917">
    <property type="component" value="Unassembled WGS sequence"/>
</dbReference>
<name>A0A7X2ZDN3_9BACL</name>
<accession>A0A7X2ZDN3</accession>
<dbReference type="RefSeq" id="WP_054798057.1">
    <property type="nucleotide sequence ID" value="NZ_JARTHJ010000166.1"/>
</dbReference>
<keyword evidence="2" id="KW-1185">Reference proteome</keyword>
<comment type="caution">
    <text evidence="1">The sequence shown here is derived from an EMBL/GenBank/DDBJ whole genome shotgun (WGS) entry which is preliminary data.</text>
</comment>
<gene>
    <name evidence="1" type="ORF">GNP93_20400</name>
</gene>
<evidence type="ECO:0000313" key="1">
    <source>
        <dbReference type="EMBL" id="MUG73005.1"/>
    </source>
</evidence>
<protein>
    <submittedName>
        <fullName evidence="1">Uncharacterized protein</fullName>
    </submittedName>
</protein>
<evidence type="ECO:0000313" key="2">
    <source>
        <dbReference type="Proteomes" id="UP000450917"/>
    </source>
</evidence>
<dbReference type="AlphaFoldDB" id="A0A7X2ZDN3"/>